<dbReference type="OrthoDB" id="9764164at2"/>
<name>A0A1M4WBY4_9BACE</name>
<protein>
    <submittedName>
        <fullName evidence="2">Uncharacterized protein</fullName>
    </submittedName>
</protein>
<dbReference type="AlphaFoldDB" id="A0A1M4WBY4"/>
<sequence length="307" mass="32998">MKTINSLFILYVLCLLTACNENALDSLSGKYAMDGYTFNKVENQTTDKLKKGVKAINMTLTDASGNSLALRLGSDEWILPAGTYVYANTVSAGKQYSATLNGNVNITAGDIDVAIINGQYLINGLLTTSTGQRFRFNYRGTTTFTVGVDDPEASGYTVIMSTSAVSVTDWTTGKTTNYPELTKYTFTVSDPNGQEVASLNAINKANANISEVTGTYTIQGSPTTSWLMDSGWVLSQYNMAGGSYYTDANKVKQYITAGKITISAVQGIEGDMLYSFSGSELTTSTNKDVLGTGTFNYKYANLSIKGN</sequence>
<dbReference type="STRING" id="1297750.SAMN05444405_10345"/>
<keyword evidence="3" id="KW-1185">Reference proteome</keyword>
<dbReference type="PROSITE" id="PS51257">
    <property type="entry name" value="PROKAR_LIPOPROTEIN"/>
    <property type="match status" value="1"/>
</dbReference>
<dbReference type="Proteomes" id="UP000184509">
    <property type="component" value="Unassembled WGS sequence"/>
</dbReference>
<evidence type="ECO:0000313" key="3">
    <source>
        <dbReference type="Proteomes" id="UP000184509"/>
    </source>
</evidence>
<dbReference type="EMBL" id="FQTV01000003">
    <property type="protein sequence ID" value="SHE78739.1"/>
    <property type="molecule type" value="Genomic_DNA"/>
</dbReference>
<proteinExistence type="predicted"/>
<feature type="chain" id="PRO_5012341181" evidence="1">
    <location>
        <begin position="24"/>
        <end position="307"/>
    </location>
</feature>
<dbReference type="RefSeq" id="WP_073399288.1">
    <property type="nucleotide sequence ID" value="NZ_FQTV01000003.1"/>
</dbReference>
<evidence type="ECO:0000256" key="1">
    <source>
        <dbReference type="SAM" id="SignalP"/>
    </source>
</evidence>
<keyword evidence="1" id="KW-0732">Signal</keyword>
<feature type="signal peptide" evidence="1">
    <location>
        <begin position="1"/>
        <end position="23"/>
    </location>
</feature>
<reference evidence="2 3" key="1">
    <citation type="submission" date="2016-11" db="EMBL/GenBank/DDBJ databases">
        <authorList>
            <person name="Jaros S."/>
            <person name="Januszkiewicz K."/>
            <person name="Wedrychowicz H."/>
        </authorList>
    </citation>
    <scope>NUCLEOTIDE SEQUENCE [LARGE SCALE GENOMIC DNA]</scope>
    <source>
        <strain evidence="2 3">DSM 26991</strain>
    </source>
</reference>
<gene>
    <name evidence="2" type="ORF">SAMN05444405_10345</name>
</gene>
<evidence type="ECO:0000313" key="2">
    <source>
        <dbReference type="EMBL" id="SHE78739.1"/>
    </source>
</evidence>
<accession>A0A1M4WBY4</accession>
<organism evidence="2 3">
    <name type="scientific">Bacteroides luti</name>
    <dbReference type="NCBI Taxonomy" id="1297750"/>
    <lineage>
        <taxon>Bacteria</taxon>
        <taxon>Pseudomonadati</taxon>
        <taxon>Bacteroidota</taxon>
        <taxon>Bacteroidia</taxon>
        <taxon>Bacteroidales</taxon>
        <taxon>Bacteroidaceae</taxon>
        <taxon>Bacteroides</taxon>
    </lineage>
</organism>